<keyword evidence="2" id="KW-0732">Signal</keyword>
<evidence type="ECO:0008006" key="5">
    <source>
        <dbReference type="Google" id="ProtNLM"/>
    </source>
</evidence>
<evidence type="ECO:0000313" key="4">
    <source>
        <dbReference type="Proteomes" id="UP000247498"/>
    </source>
</evidence>
<dbReference type="PROSITE" id="PS51257">
    <property type="entry name" value="PROKAR_LIPOPROTEIN"/>
    <property type="match status" value="1"/>
</dbReference>
<dbReference type="InParanoid" id="A0A2V0PER2"/>
<protein>
    <recommendedName>
        <fullName evidence="5">Saposin B-type domain-containing protein</fullName>
    </recommendedName>
</protein>
<dbReference type="AlphaFoldDB" id="A0A2V0PER2"/>
<dbReference type="FunCoup" id="A0A2V0PER2">
    <property type="interactions" value="239"/>
</dbReference>
<name>A0A2V0PER2_9CHLO</name>
<evidence type="ECO:0000256" key="1">
    <source>
        <dbReference type="SAM" id="MobiDB-lite"/>
    </source>
</evidence>
<accession>A0A2V0PER2</accession>
<dbReference type="Proteomes" id="UP000247498">
    <property type="component" value="Unassembled WGS sequence"/>
</dbReference>
<keyword evidence="4" id="KW-1185">Reference proteome</keyword>
<reference evidence="3 4" key="1">
    <citation type="journal article" date="2018" name="Sci. Rep.">
        <title>Raphidocelis subcapitata (=Pseudokirchneriella subcapitata) provides an insight into genome evolution and environmental adaptations in the Sphaeropleales.</title>
        <authorList>
            <person name="Suzuki S."/>
            <person name="Yamaguchi H."/>
            <person name="Nakajima N."/>
            <person name="Kawachi M."/>
        </authorList>
    </citation>
    <scope>NUCLEOTIDE SEQUENCE [LARGE SCALE GENOMIC DNA]</scope>
    <source>
        <strain evidence="3 4">NIES-35</strain>
    </source>
</reference>
<dbReference type="EMBL" id="BDRX01000068">
    <property type="protein sequence ID" value="GBF95667.1"/>
    <property type="molecule type" value="Genomic_DNA"/>
</dbReference>
<dbReference type="PANTHER" id="PTHR36058:SF1">
    <property type="entry name" value="NUCLEOPHOSMIN"/>
    <property type="match status" value="1"/>
</dbReference>
<feature type="region of interest" description="Disordered" evidence="1">
    <location>
        <begin position="172"/>
        <end position="191"/>
    </location>
</feature>
<dbReference type="PANTHER" id="PTHR36058">
    <property type="entry name" value="NUCLEOPHOSMIN"/>
    <property type="match status" value="1"/>
</dbReference>
<feature type="chain" id="PRO_5016032916" description="Saposin B-type domain-containing protein" evidence="2">
    <location>
        <begin position="23"/>
        <end position="307"/>
    </location>
</feature>
<sequence length="307" mass="31524">MAVPRCALAACLIVLAAGSCAAQFDFGGGGGRQTPPAVRADVPFIRCGVCQHFVKQALRVLKTMREELKPGKKLEEADLIDKLEALCNAQGGDGEWLRRLDMVEEGEGIAVKDMGQLGRHTSETSTLARACAAVSEELDLSDLSEALYLGKSRAQLTQLACYDMSGACKAKPPPLPKDREPGPAFEPLSDEEAERERLMAKLAASGMGGQMFDRESLKQQMEGLQGMADEGAFGEGVQLREAAGEGKGAPGAGAGAAGEVLDRARAAAGAAVDAARDAAARAGGVLKGALGRLTGGAGGGGDAGAEL</sequence>
<proteinExistence type="predicted"/>
<gene>
    <name evidence="3" type="ORF">Rsub_08649</name>
</gene>
<comment type="caution">
    <text evidence="3">The sequence shown here is derived from an EMBL/GenBank/DDBJ whole genome shotgun (WGS) entry which is preliminary data.</text>
</comment>
<feature type="signal peptide" evidence="2">
    <location>
        <begin position="1"/>
        <end position="22"/>
    </location>
</feature>
<evidence type="ECO:0000256" key="2">
    <source>
        <dbReference type="SAM" id="SignalP"/>
    </source>
</evidence>
<dbReference type="STRING" id="307507.A0A2V0PER2"/>
<evidence type="ECO:0000313" key="3">
    <source>
        <dbReference type="EMBL" id="GBF95667.1"/>
    </source>
</evidence>
<dbReference type="OrthoDB" id="202851at2759"/>
<organism evidence="3 4">
    <name type="scientific">Raphidocelis subcapitata</name>
    <dbReference type="NCBI Taxonomy" id="307507"/>
    <lineage>
        <taxon>Eukaryota</taxon>
        <taxon>Viridiplantae</taxon>
        <taxon>Chlorophyta</taxon>
        <taxon>core chlorophytes</taxon>
        <taxon>Chlorophyceae</taxon>
        <taxon>CS clade</taxon>
        <taxon>Sphaeropleales</taxon>
        <taxon>Selenastraceae</taxon>
        <taxon>Raphidocelis</taxon>
    </lineage>
</organism>